<gene>
    <name evidence="1" type="ORF">C0W41_07725</name>
</gene>
<dbReference type="GeneID" id="61230262"/>
<proteinExistence type="predicted"/>
<protein>
    <submittedName>
        <fullName evidence="1">Uncharacterized protein</fullName>
    </submittedName>
</protein>
<dbReference type="AlphaFoldDB" id="A0A855SGG2"/>
<sequence>MSSYVLCIFEGVKTEINITNNLIQHYLNDDGKDILRASFGFPIYKLYESIVADEFFDTYELIVEELSKRTSLKSYEQEILEIDSEKISDIYLFFDYDCHCSNASNDKLEEMLNVFDDPQDKGLLCISYPMVEAIKHQKSTSFMQELHPIDNQSLSSYKRWLNSNSELSTNYKNWGLYTLETWNDLTRQHLARANLLVNGSLDLPTEVFLQKDIFDKQLEVHYPNNEIAVISSFPLMLYNYYGKNIFNYI</sequence>
<dbReference type="EMBL" id="PYOY01000003">
    <property type="protein sequence ID" value="PSX07892.1"/>
    <property type="molecule type" value="Genomic_DNA"/>
</dbReference>
<accession>A0A855SGG2</accession>
<dbReference type="RefSeq" id="WP_045082086.1">
    <property type="nucleotide sequence ID" value="NZ_JZSX01000001.1"/>
</dbReference>
<evidence type="ECO:0000313" key="2">
    <source>
        <dbReference type="Proteomes" id="UP000241440"/>
    </source>
</evidence>
<reference evidence="1 2" key="1">
    <citation type="submission" date="2018-01" db="EMBL/GenBank/DDBJ databases">
        <title>Whole genome sequencing of Histamine producing bacteria.</title>
        <authorList>
            <person name="Butler K."/>
        </authorList>
    </citation>
    <scope>NUCLEOTIDE SEQUENCE [LARGE SCALE GENOMIC DNA]</scope>
    <source>
        <strain evidence="1 2">A2-1</strain>
    </source>
</reference>
<comment type="caution">
    <text evidence="1">The sequence shown here is derived from an EMBL/GenBank/DDBJ whole genome shotgun (WGS) entry which is preliminary data.</text>
</comment>
<name>A0A855SGG2_PHOAN</name>
<organism evidence="1 2">
    <name type="scientific">Photobacterium angustum</name>
    <dbReference type="NCBI Taxonomy" id="661"/>
    <lineage>
        <taxon>Bacteria</taxon>
        <taxon>Pseudomonadati</taxon>
        <taxon>Pseudomonadota</taxon>
        <taxon>Gammaproteobacteria</taxon>
        <taxon>Vibrionales</taxon>
        <taxon>Vibrionaceae</taxon>
        <taxon>Photobacterium</taxon>
    </lineage>
</organism>
<evidence type="ECO:0000313" key="1">
    <source>
        <dbReference type="EMBL" id="PSX07892.1"/>
    </source>
</evidence>
<dbReference type="Proteomes" id="UP000241440">
    <property type="component" value="Unassembled WGS sequence"/>
</dbReference>